<evidence type="ECO:0000313" key="8">
    <source>
        <dbReference type="EMBL" id="EHJ47888.1"/>
    </source>
</evidence>
<evidence type="ECO:0000313" key="9">
    <source>
        <dbReference type="Proteomes" id="UP000004662"/>
    </source>
</evidence>
<dbReference type="PANTHER" id="PTHR43764">
    <property type="entry name" value="MOLYBDENUM COFACTOR BIOSYNTHESIS"/>
    <property type="match status" value="1"/>
</dbReference>
<evidence type="ECO:0000256" key="6">
    <source>
        <dbReference type="ARBA" id="ARBA00058212"/>
    </source>
</evidence>
<sequence>MSHCLRLVAEAPLSLSRGDRLSLVETASPEYVPALVAAAGRLPRLSAGTVLTPQGDGPALQVIGAFLRPGQGDVPASRVLAAAALAAGRLPAGETAFATARNGLSLAWITMSDKGSQGLRVDAAGPAIETAFAAALTLSLAKGHLLPDEPGELKALLVDLALTQGFDVIVTTGGTGLSPRDTTPEATLAVIEKRLPGFETAMLTASLAKTPHAMLSRAVAGTLGQSLILNVPGSPKAVRETLAAVLPAIPHGLAKLRGDPADCGQG</sequence>
<evidence type="ECO:0000256" key="4">
    <source>
        <dbReference type="ARBA" id="ARBA00023150"/>
    </source>
</evidence>
<reference evidence="9" key="1">
    <citation type="journal article" date="2015" name="Genome Announc.">
        <title>High-Quality Draft Genome Sequence of Desulfovibrio carbinoliphilus FW-101-2B, an Organic Acid-Oxidizing Sulfate-Reducing Bacterium Isolated from Uranium(VI)-Contaminated Groundwater.</title>
        <authorList>
            <person name="Ramsay B.D."/>
            <person name="Hwang C."/>
            <person name="Woo H.L."/>
            <person name="Carroll S.L."/>
            <person name="Lucas S."/>
            <person name="Han J."/>
            <person name="Lapidus A.L."/>
            <person name="Cheng J.F."/>
            <person name="Goodwin L.A."/>
            <person name="Pitluck S."/>
            <person name="Peters L."/>
            <person name="Chertkov O."/>
            <person name="Held B."/>
            <person name="Detter J.C."/>
            <person name="Han C.S."/>
            <person name="Tapia R."/>
            <person name="Land M.L."/>
            <person name="Hauser L.J."/>
            <person name="Kyrpides N.C."/>
            <person name="Ivanova N.N."/>
            <person name="Mikhailova N."/>
            <person name="Pagani I."/>
            <person name="Woyke T."/>
            <person name="Arkin A.P."/>
            <person name="Dehal P."/>
            <person name="Chivian D."/>
            <person name="Criddle C.S."/>
            <person name="Wu W."/>
            <person name="Chakraborty R."/>
            <person name="Hazen T.C."/>
            <person name="Fields M.W."/>
        </authorList>
    </citation>
    <scope>NUCLEOTIDE SEQUENCE [LARGE SCALE GENOMIC DNA]</scope>
    <source>
        <strain evidence="9">FW-101-2B</strain>
    </source>
</reference>
<comment type="function">
    <text evidence="6">Catalyzes the adenylation of molybdopterin as part of the biosynthesis of the molybdenum-cofactor.</text>
</comment>
<name>G7Q4W1_9BACT</name>
<evidence type="ECO:0000256" key="2">
    <source>
        <dbReference type="ARBA" id="ARBA00012509"/>
    </source>
</evidence>
<dbReference type="eggNOG" id="COG0521">
    <property type="taxonomic scope" value="Bacteria"/>
</dbReference>
<dbReference type="Gene3D" id="3.40.980.10">
    <property type="entry name" value="MoaB/Mog-like domain"/>
    <property type="match status" value="1"/>
</dbReference>
<dbReference type="EMBL" id="CM001368">
    <property type="protein sequence ID" value="EHJ47888.1"/>
    <property type="molecule type" value="Genomic_DNA"/>
</dbReference>
<dbReference type="SUPFAM" id="SSF53218">
    <property type="entry name" value="Molybdenum cofactor biosynthesis proteins"/>
    <property type="match status" value="1"/>
</dbReference>
<dbReference type="InterPro" id="IPR001453">
    <property type="entry name" value="MoaB/Mog_dom"/>
</dbReference>
<dbReference type="InterPro" id="IPR008284">
    <property type="entry name" value="MoCF_biosynth_CS"/>
</dbReference>
<dbReference type="PROSITE" id="PS01078">
    <property type="entry name" value="MOCF_BIOSYNTHESIS_1"/>
    <property type="match status" value="1"/>
</dbReference>
<dbReference type="Pfam" id="PF00994">
    <property type="entry name" value="MoCF_biosynth"/>
    <property type="match status" value="1"/>
</dbReference>
<keyword evidence="4" id="KW-0501">Molybdenum cofactor biosynthesis</keyword>
<comment type="catalytic activity">
    <reaction evidence="5">
        <text>molybdopterin + ATP + H(+) = adenylyl-molybdopterin + diphosphate</text>
        <dbReference type="Rhea" id="RHEA:31331"/>
        <dbReference type="ChEBI" id="CHEBI:15378"/>
        <dbReference type="ChEBI" id="CHEBI:30616"/>
        <dbReference type="ChEBI" id="CHEBI:33019"/>
        <dbReference type="ChEBI" id="CHEBI:58698"/>
        <dbReference type="ChEBI" id="CHEBI:62727"/>
        <dbReference type="EC" id="2.7.7.75"/>
    </reaction>
</comment>
<dbReference type="GO" id="GO:0006777">
    <property type="term" value="P:Mo-molybdopterin cofactor biosynthetic process"/>
    <property type="evidence" value="ECO:0007669"/>
    <property type="project" value="UniProtKB-KW"/>
</dbReference>
<dbReference type="Proteomes" id="UP000004662">
    <property type="component" value="Chromosome"/>
</dbReference>
<dbReference type="OrthoDB" id="9784492at2"/>
<dbReference type="EC" id="2.7.7.75" evidence="2"/>
<evidence type="ECO:0000256" key="5">
    <source>
        <dbReference type="ARBA" id="ARBA00051131"/>
    </source>
</evidence>
<evidence type="ECO:0000256" key="3">
    <source>
        <dbReference type="ARBA" id="ARBA00013491"/>
    </source>
</evidence>
<feature type="domain" description="MoaB/Mog" evidence="7">
    <location>
        <begin position="107"/>
        <end position="252"/>
    </location>
</feature>
<dbReference type="SMART" id="SM00852">
    <property type="entry name" value="MoCF_biosynth"/>
    <property type="match status" value="1"/>
</dbReference>
<gene>
    <name evidence="8" type="ORF">DFW101_1881</name>
</gene>
<dbReference type="UniPathway" id="UPA00344"/>
<dbReference type="GO" id="GO:0061598">
    <property type="term" value="F:molybdopterin adenylyltransferase activity"/>
    <property type="evidence" value="ECO:0007669"/>
    <property type="project" value="UniProtKB-EC"/>
</dbReference>
<dbReference type="RefSeq" id="WP_009181277.1">
    <property type="nucleotide sequence ID" value="NZ_CM001368.1"/>
</dbReference>
<dbReference type="CDD" id="cd00886">
    <property type="entry name" value="MogA_MoaB"/>
    <property type="match status" value="1"/>
</dbReference>
<accession>G7Q4W1</accession>
<dbReference type="PANTHER" id="PTHR43764:SF1">
    <property type="entry name" value="MOLYBDOPTERIN MOLYBDOTRANSFERASE"/>
    <property type="match status" value="1"/>
</dbReference>
<keyword evidence="9" id="KW-1185">Reference proteome</keyword>
<proteinExistence type="predicted"/>
<protein>
    <recommendedName>
        <fullName evidence="3">Molybdopterin adenylyltransferase</fullName>
        <ecNumber evidence="2">2.7.7.75</ecNumber>
    </recommendedName>
</protein>
<dbReference type="InterPro" id="IPR051920">
    <property type="entry name" value="MPT_Adenylyltrnsfr/MoaC-Rel"/>
</dbReference>
<dbReference type="NCBIfam" id="TIGR00177">
    <property type="entry name" value="molyb_syn"/>
    <property type="match status" value="1"/>
</dbReference>
<dbReference type="HOGENOM" id="CLU_077358_0_0_7"/>
<evidence type="ECO:0000256" key="1">
    <source>
        <dbReference type="ARBA" id="ARBA00005046"/>
    </source>
</evidence>
<organism evidence="8 9">
    <name type="scientific">Solidesulfovibrio carbinoliphilus subsp. oakridgensis</name>
    <dbReference type="NCBI Taxonomy" id="694327"/>
    <lineage>
        <taxon>Bacteria</taxon>
        <taxon>Pseudomonadati</taxon>
        <taxon>Thermodesulfobacteriota</taxon>
        <taxon>Desulfovibrionia</taxon>
        <taxon>Desulfovibrionales</taxon>
        <taxon>Desulfovibrionaceae</taxon>
        <taxon>Solidesulfovibrio</taxon>
    </lineage>
</organism>
<evidence type="ECO:0000259" key="7">
    <source>
        <dbReference type="SMART" id="SM00852"/>
    </source>
</evidence>
<dbReference type="STRING" id="694327.DFW101_1881"/>
<dbReference type="AlphaFoldDB" id="G7Q4W1"/>
<comment type="pathway">
    <text evidence="1">Cofactor biosynthesis; molybdopterin biosynthesis.</text>
</comment>
<dbReference type="InterPro" id="IPR036425">
    <property type="entry name" value="MoaB/Mog-like_dom_sf"/>
</dbReference>